<organism evidence="1">
    <name type="scientific">Gaeumannomyces tritici (strain R3-111a-1)</name>
    <name type="common">Wheat and barley take-all root rot fungus</name>
    <name type="synonym">Gaeumannomyces graminis var. tritici</name>
    <dbReference type="NCBI Taxonomy" id="644352"/>
    <lineage>
        <taxon>Eukaryota</taxon>
        <taxon>Fungi</taxon>
        <taxon>Dikarya</taxon>
        <taxon>Ascomycota</taxon>
        <taxon>Pezizomycotina</taxon>
        <taxon>Sordariomycetes</taxon>
        <taxon>Sordariomycetidae</taxon>
        <taxon>Magnaporthales</taxon>
        <taxon>Magnaporthaceae</taxon>
        <taxon>Gaeumannomyces</taxon>
    </lineage>
</organism>
<reference evidence="1" key="3">
    <citation type="submission" date="2010-09" db="EMBL/GenBank/DDBJ databases">
        <title>Annotation of Gaeumannomyces graminis var. tritici R3-111a-1.</title>
        <authorList>
            <consortium name="The Broad Institute Genome Sequencing Platform"/>
            <person name="Ma L.-J."/>
            <person name="Dead R."/>
            <person name="Young S.K."/>
            <person name="Zeng Q."/>
            <person name="Gargeya S."/>
            <person name="Fitzgerald M."/>
            <person name="Haas B."/>
            <person name="Abouelleil A."/>
            <person name="Alvarado L."/>
            <person name="Arachchi H.M."/>
            <person name="Berlin A."/>
            <person name="Brown A."/>
            <person name="Chapman S.B."/>
            <person name="Chen Z."/>
            <person name="Dunbar C."/>
            <person name="Freedman E."/>
            <person name="Gearin G."/>
            <person name="Gellesch M."/>
            <person name="Goldberg J."/>
            <person name="Griggs A."/>
            <person name="Gujja S."/>
            <person name="Heiman D."/>
            <person name="Howarth C."/>
            <person name="Larson L."/>
            <person name="Lui A."/>
            <person name="MacDonald P.J.P."/>
            <person name="Mehta T."/>
            <person name="Montmayeur A."/>
            <person name="Murphy C."/>
            <person name="Neiman D."/>
            <person name="Pearson M."/>
            <person name="Priest M."/>
            <person name="Roberts A."/>
            <person name="Saif S."/>
            <person name="Shea T."/>
            <person name="Shenoy N."/>
            <person name="Sisk P."/>
            <person name="Stolte C."/>
            <person name="Sykes S."/>
            <person name="Yandava C."/>
            <person name="Wortman J."/>
            <person name="Nusbaum C."/>
            <person name="Birren B."/>
        </authorList>
    </citation>
    <scope>NUCLEOTIDE SEQUENCE</scope>
    <source>
        <strain evidence="1">R3-111a-1</strain>
    </source>
</reference>
<reference evidence="1" key="2">
    <citation type="submission" date="2010-07" db="EMBL/GenBank/DDBJ databases">
        <authorList>
            <consortium name="The Broad Institute Genome Sequencing Platform"/>
            <consortium name="Broad Institute Genome Sequencing Center for Infectious Disease"/>
            <person name="Ma L.-J."/>
            <person name="Dead R."/>
            <person name="Young S."/>
            <person name="Zeng Q."/>
            <person name="Koehrsen M."/>
            <person name="Alvarado L."/>
            <person name="Berlin A."/>
            <person name="Chapman S.B."/>
            <person name="Chen Z."/>
            <person name="Freedman E."/>
            <person name="Gellesch M."/>
            <person name="Goldberg J."/>
            <person name="Griggs A."/>
            <person name="Gujja S."/>
            <person name="Heilman E.R."/>
            <person name="Heiman D."/>
            <person name="Hepburn T."/>
            <person name="Howarth C."/>
            <person name="Jen D."/>
            <person name="Larson L."/>
            <person name="Mehta T."/>
            <person name="Neiman D."/>
            <person name="Pearson M."/>
            <person name="Roberts A."/>
            <person name="Saif S."/>
            <person name="Shea T."/>
            <person name="Shenoy N."/>
            <person name="Sisk P."/>
            <person name="Stolte C."/>
            <person name="Sykes S."/>
            <person name="Walk T."/>
            <person name="White J."/>
            <person name="Yandava C."/>
            <person name="Haas B."/>
            <person name="Nusbaum C."/>
            <person name="Birren B."/>
        </authorList>
    </citation>
    <scope>NUCLEOTIDE SEQUENCE</scope>
    <source>
        <strain evidence="1">R3-111a-1</strain>
    </source>
</reference>
<accession>J3NSU9</accession>
<dbReference type="AlphaFoldDB" id="J3NSU9"/>
<dbReference type="EnsemblFungi" id="EJT79262">
    <property type="protein sequence ID" value="EJT79262"/>
    <property type="gene ID" value="GGTG_04348"/>
</dbReference>
<dbReference type="VEuPathDB" id="FungiDB:GGTG_04348"/>
<proteinExistence type="predicted"/>
<dbReference type="Proteomes" id="UP000006039">
    <property type="component" value="Unassembled WGS sequence"/>
</dbReference>
<dbReference type="GeneID" id="20344806"/>
<dbReference type="RefSeq" id="XP_009220407.1">
    <property type="nucleotide sequence ID" value="XM_009222143.1"/>
</dbReference>
<dbReference type="HOGENOM" id="CLU_2941879_0_0_1"/>
<name>J3NSU9_GAET3</name>
<reference evidence="3" key="1">
    <citation type="submission" date="2010-07" db="EMBL/GenBank/DDBJ databases">
        <title>The genome sequence of Gaeumannomyces graminis var. tritici strain R3-111a-1.</title>
        <authorList>
            <consortium name="The Broad Institute Genome Sequencing Platform"/>
            <person name="Ma L.-J."/>
            <person name="Dead R."/>
            <person name="Young S."/>
            <person name="Zeng Q."/>
            <person name="Koehrsen M."/>
            <person name="Alvarado L."/>
            <person name="Berlin A."/>
            <person name="Chapman S.B."/>
            <person name="Chen Z."/>
            <person name="Freedman E."/>
            <person name="Gellesch M."/>
            <person name="Goldberg J."/>
            <person name="Griggs A."/>
            <person name="Gujja S."/>
            <person name="Heilman E.R."/>
            <person name="Heiman D."/>
            <person name="Hepburn T."/>
            <person name="Howarth C."/>
            <person name="Jen D."/>
            <person name="Larson L."/>
            <person name="Mehta T."/>
            <person name="Neiman D."/>
            <person name="Pearson M."/>
            <person name="Roberts A."/>
            <person name="Saif S."/>
            <person name="Shea T."/>
            <person name="Shenoy N."/>
            <person name="Sisk P."/>
            <person name="Stolte C."/>
            <person name="Sykes S."/>
            <person name="Walk T."/>
            <person name="White J."/>
            <person name="Yandava C."/>
            <person name="Haas B."/>
            <person name="Nusbaum C."/>
            <person name="Birren B."/>
        </authorList>
    </citation>
    <scope>NUCLEOTIDE SEQUENCE [LARGE SCALE GENOMIC DNA]</scope>
    <source>
        <strain evidence="3">R3-111a-1</strain>
    </source>
</reference>
<reference evidence="2" key="4">
    <citation type="journal article" date="2015" name="G3 (Bethesda)">
        <title>Genome sequences of three phytopathogenic species of the Magnaporthaceae family of fungi.</title>
        <authorList>
            <person name="Okagaki L.H."/>
            <person name="Nunes C.C."/>
            <person name="Sailsbery J."/>
            <person name="Clay B."/>
            <person name="Brown D."/>
            <person name="John T."/>
            <person name="Oh Y."/>
            <person name="Young N."/>
            <person name="Fitzgerald M."/>
            <person name="Haas B.J."/>
            <person name="Zeng Q."/>
            <person name="Young S."/>
            <person name="Adiconis X."/>
            <person name="Fan L."/>
            <person name="Levin J.Z."/>
            <person name="Mitchell T.K."/>
            <person name="Okubara P.A."/>
            <person name="Farman M.L."/>
            <person name="Kohn L.M."/>
            <person name="Birren B."/>
            <person name="Ma L.-J."/>
            <person name="Dean R.A."/>
        </authorList>
    </citation>
    <scope>NUCLEOTIDE SEQUENCE</scope>
    <source>
        <strain evidence="2">R3-111a-1</strain>
    </source>
</reference>
<evidence type="ECO:0000313" key="2">
    <source>
        <dbReference type="EnsemblFungi" id="EJT79262"/>
    </source>
</evidence>
<keyword evidence="3" id="KW-1185">Reference proteome</keyword>
<gene>
    <name evidence="2" type="primary">20344806</name>
    <name evidence="1" type="ORF">GGTG_04348</name>
</gene>
<evidence type="ECO:0000313" key="3">
    <source>
        <dbReference type="Proteomes" id="UP000006039"/>
    </source>
</evidence>
<sequence>MSNSICLFFDLGCPSISKGLVPRIVARGFVLFLLMLMMEAKQRLIEDDLNTLRMQLLQLQ</sequence>
<dbReference type="EMBL" id="GL385396">
    <property type="protein sequence ID" value="EJT79262.1"/>
    <property type="molecule type" value="Genomic_DNA"/>
</dbReference>
<evidence type="ECO:0000313" key="1">
    <source>
        <dbReference type="EMBL" id="EJT79262.1"/>
    </source>
</evidence>
<protein>
    <submittedName>
        <fullName evidence="1 2">Uncharacterized protein</fullName>
    </submittedName>
</protein>
<reference evidence="2" key="5">
    <citation type="submission" date="2018-04" db="UniProtKB">
        <authorList>
            <consortium name="EnsemblFungi"/>
        </authorList>
    </citation>
    <scope>IDENTIFICATION</scope>
    <source>
        <strain evidence="2">R3-111a-1</strain>
    </source>
</reference>